<evidence type="ECO:0000256" key="1">
    <source>
        <dbReference type="ARBA" id="ARBA00009437"/>
    </source>
</evidence>
<dbReference type="Pfam" id="PF03466">
    <property type="entry name" value="LysR_substrate"/>
    <property type="match status" value="1"/>
</dbReference>
<dbReference type="GO" id="GO:0006351">
    <property type="term" value="P:DNA-templated transcription"/>
    <property type="evidence" value="ECO:0007669"/>
    <property type="project" value="TreeGrafter"/>
</dbReference>
<dbReference type="EMBL" id="RSEO01000035">
    <property type="protein sequence ID" value="RXQ26547.1"/>
    <property type="molecule type" value="Genomic_DNA"/>
</dbReference>
<feature type="domain" description="HTH lysR-type" evidence="5">
    <location>
        <begin position="105"/>
        <end position="162"/>
    </location>
</feature>
<dbReference type="SUPFAM" id="SSF46785">
    <property type="entry name" value="Winged helix' DNA-binding domain"/>
    <property type="match status" value="1"/>
</dbReference>
<dbReference type="CDD" id="cd08474">
    <property type="entry name" value="PBP2_CrgA_like_5"/>
    <property type="match status" value="1"/>
</dbReference>
<dbReference type="InterPro" id="IPR036388">
    <property type="entry name" value="WH-like_DNA-bd_sf"/>
</dbReference>
<dbReference type="GO" id="GO:0003700">
    <property type="term" value="F:DNA-binding transcription factor activity"/>
    <property type="evidence" value="ECO:0007669"/>
    <property type="project" value="InterPro"/>
</dbReference>
<keyword evidence="2" id="KW-0805">Transcription regulation</keyword>
<evidence type="ECO:0000313" key="7">
    <source>
        <dbReference type="Proteomes" id="UP000290660"/>
    </source>
</evidence>
<dbReference type="AlphaFoldDB" id="A0A3V8I8N5"/>
<dbReference type="PANTHER" id="PTHR30537">
    <property type="entry name" value="HTH-TYPE TRANSCRIPTIONAL REGULATOR"/>
    <property type="match status" value="1"/>
</dbReference>
<organism evidence="6 7">
    <name type="scientific">Salmonella enterica</name>
    <name type="common">Salmonella choleraesuis</name>
    <dbReference type="NCBI Taxonomy" id="28901"/>
    <lineage>
        <taxon>Bacteria</taxon>
        <taxon>Pseudomonadati</taxon>
        <taxon>Pseudomonadota</taxon>
        <taxon>Gammaproteobacteria</taxon>
        <taxon>Enterobacterales</taxon>
        <taxon>Enterobacteriaceae</taxon>
        <taxon>Salmonella</taxon>
    </lineage>
</organism>
<dbReference type="SUPFAM" id="SSF53850">
    <property type="entry name" value="Periplasmic binding protein-like II"/>
    <property type="match status" value="1"/>
</dbReference>
<dbReference type="GO" id="GO:0043565">
    <property type="term" value="F:sequence-specific DNA binding"/>
    <property type="evidence" value="ECO:0007669"/>
    <property type="project" value="TreeGrafter"/>
</dbReference>
<evidence type="ECO:0000256" key="2">
    <source>
        <dbReference type="ARBA" id="ARBA00023015"/>
    </source>
</evidence>
<evidence type="ECO:0000259" key="5">
    <source>
        <dbReference type="PROSITE" id="PS50931"/>
    </source>
</evidence>
<evidence type="ECO:0000313" key="6">
    <source>
        <dbReference type="EMBL" id="RXQ26547.1"/>
    </source>
</evidence>
<dbReference type="Pfam" id="PF13356">
    <property type="entry name" value="Arm-DNA-bind_3"/>
    <property type="match status" value="1"/>
</dbReference>
<dbReference type="PROSITE" id="PS50931">
    <property type="entry name" value="HTH_LYSR"/>
    <property type="match status" value="1"/>
</dbReference>
<dbReference type="Gene3D" id="3.40.190.290">
    <property type="match status" value="1"/>
</dbReference>
<sequence length="398" mass="44944">MYLEVVPSGSRYWRMKYRFNGKEKRMAFGVYPAVYLAQARALRDEAKKKLAEGIDPSFAKKEEKLVRDVQLNHTFQAAALEWHGTKVSRWSEGYASIRKSPMLKENFNELQIFLVVARERSFTKAAGKLGVSQSALSHAMKALEERLNIRLLTRTTRSVAPTEAGERIIACLEPRIADLEQELESLVQLNGTASGNIRLSAGEHAARSLVWPKLKPFLREYPEINLELVVDNGFVNIVEGRFDAGIRLGESVDKDMIAVRIGPDMRMAVVGAPSYFAANPAPGTPHELQNHRCINMRLPTAGGLYHWEFEKDGKPLRVRVEGQVTFNLQAERIDAALSGFGIACIPEDRVQDYIKSGELIQVLQDWCPSFPGYYLYYPSRKQHPPAFALMIDVLRYSE</sequence>
<dbReference type="Gene3D" id="1.10.10.10">
    <property type="entry name" value="Winged helix-like DNA-binding domain superfamily/Winged helix DNA-binding domain"/>
    <property type="match status" value="1"/>
</dbReference>
<dbReference type="FunFam" id="1.10.10.10:FF:000001">
    <property type="entry name" value="LysR family transcriptional regulator"/>
    <property type="match status" value="1"/>
</dbReference>
<dbReference type="InterPro" id="IPR036390">
    <property type="entry name" value="WH_DNA-bd_sf"/>
</dbReference>
<keyword evidence="4" id="KW-0804">Transcription</keyword>
<dbReference type="InterPro" id="IPR058163">
    <property type="entry name" value="LysR-type_TF_proteobact-type"/>
</dbReference>
<comment type="caution">
    <text evidence="6">The sequence shown here is derived from an EMBL/GenBank/DDBJ whole genome shotgun (WGS) entry which is preliminary data.</text>
</comment>
<proteinExistence type="inferred from homology"/>
<evidence type="ECO:0000256" key="3">
    <source>
        <dbReference type="ARBA" id="ARBA00023125"/>
    </source>
</evidence>
<dbReference type="PRINTS" id="PR00039">
    <property type="entry name" value="HTHLYSR"/>
</dbReference>
<keyword evidence="3" id="KW-0238">DNA-binding</keyword>
<protein>
    <submittedName>
        <fullName evidence="6">LysR family transcriptional regulator</fullName>
    </submittedName>
</protein>
<dbReference type="InterPro" id="IPR000847">
    <property type="entry name" value="LysR_HTH_N"/>
</dbReference>
<dbReference type="Pfam" id="PF00126">
    <property type="entry name" value="HTH_1"/>
    <property type="match status" value="1"/>
</dbReference>
<accession>A0A3V8I8N5</accession>
<dbReference type="Gene3D" id="3.30.160.390">
    <property type="entry name" value="Integrase, DNA-binding domain"/>
    <property type="match status" value="1"/>
</dbReference>
<evidence type="ECO:0000256" key="4">
    <source>
        <dbReference type="ARBA" id="ARBA00023163"/>
    </source>
</evidence>
<reference evidence="6 7" key="1">
    <citation type="submission" date="2018-12" db="EMBL/GenBank/DDBJ databases">
        <title>Identification of serotype of rogose Salmonella by whole genome sequencing.</title>
        <authorList>
            <person name="Sacchi C.T."/>
            <person name="Goncalves C.R."/>
            <person name="Tiba-Casas M.R."/>
        </authorList>
    </citation>
    <scope>NUCLEOTIDE SEQUENCE [LARGE SCALE GENOMIC DNA]</scope>
    <source>
        <strain evidence="6 7">169_17</strain>
    </source>
</reference>
<dbReference type="InterPro" id="IPR005119">
    <property type="entry name" value="LysR_subst-bd"/>
</dbReference>
<dbReference type="InterPro" id="IPR038488">
    <property type="entry name" value="Integrase_DNA-bd_sf"/>
</dbReference>
<dbReference type="Proteomes" id="UP000290660">
    <property type="component" value="Unassembled WGS sequence"/>
</dbReference>
<dbReference type="FunFam" id="3.40.190.290:FF:000012">
    <property type="entry name" value="Transcriptional regulator, LysR family"/>
    <property type="match status" value="1"/>
</dbReference>
<comment type="similarity">
    <text evidence="1">Belongs to the LysR transcriptional regulatory family.</text>
</comment>
<gene>
    <name evidence="6" type="ORF">EI538_21380</name>
</gene>
<dbReference type="InterPro" id="IPR025166">
    <property type="entry name" value="Integrase_DNA_bind_dom"/>
</dbReference>
<dbReference type="PANTHER" id="PTHR30537:SF1">
    <property type="entry name" value="HTH-TYPE TRANSCRIPTIONAL REGULATOR PGRR"/>
    <property type="match status" value="1"/>
</dbReference>
<name>A0A3V8I8N5_SALER</name>